<name>A0ABT6HXI2_9ACTN</name>
<dbReference type="RefSeq" id="WP_279932657.1">
    <property type="nucleotide sequence ID" value="NZ_JARWBG010000065.1"/>
</dbReference>
<keyword evidence="2" id="KW-1185">Reference proteome</keyword>
<sequence length="167" mass="18211">MTPTTLTRTAPAAPTDHSDLVHDIRLRTAAGTGNPTQDVAQLLTHIEMLEQRLAAAEAVFPGITQLTPGEPIELTIYRTEYEHGQLPLGLYTNRDAARAHSEDLRTREGLPAGAILTWIPDFGDAEAIEELAVFWPGEGDEMEEDSSTGYLVTPLTLTAVYDPEAEE</sequence>
<organism evidence="1 2">
    <name type="scientific">Streptomyces chengmaiensis</name>
    <dbReference type="NCBI Taxonomy" id="3040919"/>
    <lineage>
        <taxon>Bacteria</taxon>
        <taxon>Bacillati</taxon>
        <taxon>Actinomycetota</taxon>
        <taxon>Actinomycetes</taxon>
        <taxon>Kitasatosporales</taxon>
        <taxon>Streptomycetaceae</taxon>
        <taxon>Streptomyces</taxon>
    </lineage>
</organism>
<gene>
    <name evidence="1" type="ORF">QCN29_32500</name>
</gene>
<evidence type="ECO:0000313" key="2">
    <source>
        <dbReference type="Proteomes" id="UP001223144"/>
    </source>
</evidence>
<dbReference type="Proteomes" id="UP001223144">
    <property type="component" value="Unassembled WGS sequence"/>
</dbReference>
<proteinExistence type="predicted"/>
<protein>
    <submittedName>
        <fullName evidence="1">Uncharacterized protein</fullName>
    </submittedName>
</protein>
<comment type="caution">
    <text evidence="1">The sequence shown here is derived from an EMBL/GenBank/DDBJ whole genome shotgun (WGS) entry which is preliminary data.</text>
</comment>
<evidence type="ECO:0000313" key="1">
    <source>
        <dbReference type="EMBL" id="MDH2393404.1"/>
    </source>
</evidence>
<dbReference type="EMBL" id="JARWBG010000065">
    <property type="protein sequence ID" value="MDH2393404.1"/>
    <property type="molecule type" value="Genomic_DNA"/>
</dbReference>
<reference evidence="1 2" key="1">
    <citation type="submission" date="2023-04" db="EMBL/GenBank/DDBJ databases">
        <title>Streptomyces chengmaiensis sp. nov. isolated from the stem of mangrove plant in Hainan.</title>
        <authorList>
            <person name="Huang X."/>
            <person name="Zhou S."/>
            <person name="Chu X."/>
            <person name="Xie Y."/>
            <person name="Lin Y."/>
        </authorList>
    </citation>
    <scope>NUCLEOTIDE SEQUENCE [LARGE SCALE GENOMIC DNA]</scope>
    <source>
        <strain evidence="1 2">HNM0663</strain>
    </source>
</reference>
<accession>A0ABT6HXI2</accession>